<dbReference type="EMBL" id="AFCI01001708">
    <property type="protein sequence ID" value="EHC30631.1"/>
    <property type="molecule type" value="Genomic_DNA"/>
</dbReference>
<evidence type="ECO:0000256" key="1">
    <source>
        <dbReference type="ARBA" id="ARBA00009156"/>
    </source>
</evidence>
<dbReference type="PANTHER" id="PTHR43095">
    <property type="entry name" value="SUGAR KINASE"/>
    <property type="match status" value="1"/>
</dbReference>
<dbReference type="InterPro" id="IPR050406">
    <property type="entry name" value="FGGY_Carb_Kinase"/>
</dbReference>
<dbReference type="GO" id="GO:0005975">
    <property type="term" value="P:carbohydrate metabolic process"/>
    <property type="evidence" value="ECO:0007669"/>
    <property type="project" value="InterPro"/>
</dbReference>
<accession>A0A6C8GGM9</accession>
<comment type="similarity">
    <text evidence="1">Belongs to the FGGY kinase family.</text>
</comment>
<organism evidence="6 7">
    <name type="scientific">Salmonella enterica subsp. enterica serovar Adelaide str. A4-669</name>
    <dbReference type="NCBI Taxonomy" id="913063"/>
    <lineage>
        <taxon>Bacteria</taxon>
        <taxon>Pseudomonadati</taxon>
        <taxon>Pseudomonadota</taxon>
        <taxon>Gammaproteobacteria</taxon>
        <taxon>Enterobacterales</taxon>
        <taxon>Enterobacteriaceae</taxon>
        <taxon>Salmonella</taxon>
    </lineage>
</organism>
<sequence length="157" mass="16882">MSNYWLGLDCGGSWLKAGLYDGAGREVAVQRLPLHALSPQPGWVERDMTELWQQCGSVISKLLAHTGVSGSQIRGLGISAQGKGLFLLDKSDRPLGKAILSSDRRAMEIVQRWQVAPWKLSSAALAKRSGSAKTLPADSANPVDRASGLPFTLGKRE</sequence>
<comment type="caution">
    <text evidence="6">The sequence shown here is derived from an EMBL/GenBank/DDBJ whole genome shotgun (WGS) entry which is preliminary data.</text>
</comment>
<evidence type="ECO:0000313" key="7">
    <source>
        <dbReference type="Proteomes" id="UP000004906"/>
    </source>
</evidence>
<dbReference type="Pfam" id="PF00370">
    <property type="entry name" value="FGGY_N"/>
    <property type="match status" value="1"/>
</dbReference>
<name>A0A6C8GGM9_SALET</name>
<dbReference type="SUPFAM" id="SSF53067">
    <property type="entry name" value="Actin-like ATPase domain"/>
    <property type="match status" value="1"/>
</dbReference>
<feature type="region of interest" description="Disordered" evidence="4">
    <location>
        <begin position="131"/>
        <end position="157"/>
    </location>
</feature>
<evidence type="ECO:0000256" key="4">
    <source>
        <dbReference type="SAM" id="MobiDB-lite"/>
    </source>
</evidence>
<dbReference type="PANTHER" id="PTHR43095:SF3">
    <property type="entry name" value="L-XYLULOSE_3-KETO-L-GULONATE KINASE"/>
    <property type="match status" value="1"/>
</dbReference>
<gene>
    <name evidence="6" type="ORF">LTSEADE_5112</name>
</gene>
<evidence type="ECO:0000256" key="2">
    <source>
        <dbReference type="ARBA" id="ARBA00022679"/>
    </source>
</evidence>
<reference evidence="6 7" key="1">
    <citation type="journal article" date="2011" name="BMC Genomics">
        <title>Genome sequencing reveals diversification of virulence factor content and possible host adaptation in distinct subpopulations of Salmonella enterica.</title>
        <authorList>
            <person name="den Bakker H.C."/>
            <person name="Moreno Switt A.I."/>
            <person name="Govoni G."/>
            <person name="Cummings C.A."/>
            <person name="Ranieri M.L."/>
            <person name="Degoricija L."/>
            <person name="Hoelzer K."/>
            <person name="Rodriguez-Rivera L.D."/>
            <person name="Brown S."/>
            <person name="Bolchacova E."/>
            <person name="Furtado M.R."/>
            <person name="Wiedmann M."/>
        </authorList>
    </citation>
    <scope>NUCLEOTIDE SEQUENCE [LARGE SCALE GENOMIC DNA]</scope>
    <source>
        <strain evidence="6 7">A4-669</strain>
    </source>
</reference>
<evidence type="ECO:0000313" key="6">
    <source>
        <dbReference type="EMBL" id="EHC30631.1"/>
    </source>
</evidence>
<keyword evidence="2" id="KW-0808">Transferase</keyword>
<dbReference type="InterPro" id="IPR018484">
    <property type="entry name" value="FGGY_N"/>
</dbReference>
<feature type="domain" description="Carbohydrate kinase FGGY N-terminal" evidence="5">
    <location>
        <begin position="4"/>
        <end position="115"/>
    </location>
</feature>
<proteinExistence type="inferred from homology"/>
<evidence type="ECO:0000259" key="5">
    <source>
        <dbReference type="Pfam" id="PF00370"/>
    </source>
</evidence>
<protein>
    <submittedName>
        <fullName evidence="6">Xylulose kinase</fullName>
    </submittedName>
</protein>
<evidence type="ECO:0000256" key="3">
    <source>
        <dbReference type="ARBA" id="ARBA00022777"/>
    </source>
</evidence>
<keyword evidence="3 6" id="KW-0418">Kinase</keyword>
<dbReference type="GO" id="GO:0016301">
    <property type="term" value="F:kinase activity"/>
    <property type="evidence" value="ECO:0007669"/>
    <property type="project" value="UniProtKB-KW"/>
</dbReference>
<dbReference type="InterPro" id="IPR043129">
    <property type="entry name" value="ATPase_NBD"/>
</dbReference>
<dbReference type="Proteomes" id="UP000004906">
    <property type="component" value="Unassembled WGS sequence"/>
</dbReference>
<dbReference type="AlphaFoldDB" id="A0A6C8GGM9"/>
<dbReference type="Gene3D" id="3.30.420.40">
    <property type="match status" value="1"/>
</dbReference>